<evidence type="ECO:0000313" key="2">
    <source>
        <dbReference type="EMBL" id="KAK7531619.1"/>
    </source>
</evidence>
<name>A0ABR1LAB2_9PEZI</name>
<comment type="caution">
    <text evidence="2">The sequence shown here is derived from an EMBL/GenBank/DDBJ whole genome shotgun (WGS) entry which is preliminary data.</text>
</comment>
<evidence type="ECO:0000256" key="1">
    <source>
        <dbReference type="SAM" id="MobiDB-lite"/>
    </source>
</evidence>
<accession>A0ABR1LAB2</accession>
<organism evidence="2 3">
    <name type="scientific">Phyllosticta citribraziliensis</name>
    <dbReference type="NCBI Taxonomy" id="989973"/>
    <lineage>
        <taxon>Eukaryota</taxon>
        <taxon>Fungi</taxon>
        <taxon>Dikarya</taxon>
        <taxon>Ascomycota</taxon>
        <taxon>Pezizomycotina</taxon>
        <taxon>Dothideomycetes</taxon>
        <taxon>Dothideomycetes incertae sedis</taxon>
        <taxon>Botryosphaeriales</taxon>
        <taxon>Phyllostictaceae</taxon>
        <taxon>Phyllosticta</taxon>
    </lineage>
</organism>
<feature type="region of interest" description="Disordered" evidence="1">
    <location>
        <begin position="70"/>
        <end position="118"/>
    </location>
</feature>
<feature type="region of interest" description="Disordered" evidence="1">
    <location>
        <begin position="156"/>
        <end position="175"/>
    </location>
</feature>
<dbReference type="Proteomes" id="UP001360953">
    <property type="component" value="Unassembled WGS sequence"/>
</dbReference>
<feature type="compositionally biased region" description="Basic residues" evidence="1">
    <location>
        <begin position="70"/>
        <end position="88"/>
    </location>
</feature>
<sequence>MKHFWHEKKARRAASKIVIQGRTSRVEADAASASITIARCGVLNMSEGIRKWWYYKDRRKRGGAVKVRRPLETRRKKGRRERGRRLAIHKQPSLGLPASNGQLAAATTEKNHPRPRSVRRRWRAIAGRRLVGSRSSSPLLWRRRLGRARRVVGTTAHVGRNGGGFPSNHDGGEGEEAGVGNIAGGRVVRGCPSDGIGGRAGLVREYQNDGVVVPRRKARA</sequence>
<dbReference type="EMBL" id="JBBPEH010000012">
    <property type="protein sequence ID" value="KAK7531619.1"/>
    <property type="molecule type" value="Genomic_DNA"/>
</dbReference>
<gene>
    <name evidence="2" type="ORF">J3D65DRAFT_638208</name>
</gene>
<reference evidence="2 3" key="1">
    <citation type="submission" date="2024-04" db="EMBL/GenBank/DDBJ databases">
        <title>Phyllosticta paracitricarpa is synonymous to the EU quarantine fungus P. citricarpa based on phylogenomic analyses.</title>
        <authorList>
            <consortium name="Lawrence Berkeley National Laboratory"/>
            <person name="Van ingen-buijs V.A."/>
            <person name="Van westerhoven A.C."/>
            <person name="Haridas S."/>
            <person name="Skiadas P."/>
            <person name="Martin F."/>
            <person name="Groenewald J.Z."/>
            <person name="Crous P.W."/>
            <person name="Seidl M.F."/>
        </authorList>
    </citation>
    <scope>NUCLEOTIDE SEQUENCE [LARGE SCALE GENOMIC DNA]</scope>
    <source>
        <strain evidence="2 3">CPC 17464</strain>
    </source>
</reference>
<evidence type="ECO:0000313" key="3">
    <source>
        <dbReference type="Proteomes" id="UP001360953"/>
    </source>
</evidence>
<protein>
    <submittedName>
        <fullName evidence="2">Uncharacterized protein</fullName>
    </submittedName>
</protein>
<dbReference type="RefSeq" id="XP_066651443.1">
    <property type="nucleotide sequence ID" value="XM_066801595.1"/>
</dbReference>
<dbReference type="GeneID" id="92034501"/>
<proteinExistence type="predicted"/>
<keyword evidence="3" id="KW-1185">Reference proteome</keyword>